<accession>A0A6P2BUP3</accession>
<dbReference type="AlphaFoldDB" id="A0A6P2BUP3"/>
<dbReference type="EMBL" id="RPFW01000005">
    <property type="protein sequence ID" value="TVZ02417.1"/>
    <property type="molecule type" value="Genomic_DNA"/>
</dbReference>
<protein>
    <submittedName>
        <fullName evidence="1">AraC family transcriptional regulator</fullName>
    </submittedName>
</protein>
<dbReference type="InterPro" id="IPR011256">
    <property type="entry name" value="Reg_factor_effector_dom_sf"/>
</dbReference>
<name>A0A6P2BUP3_9ACTN</name>
<dbReference type="OrthoDB" id="7849865at2"/>
<comment type="caution">
    <text evidence="1">The sequence shown here is derived from an EMBL/GenBank/DDBJ whole genome shotgun (WGS) entry which is preliminary data.</text>
</comment>
<dbReference type="Gene3D" id="3.20.80.10">
    <property type="entry name" value="Regulatory factor, effector binding domain"/>
    <property type="match status" value="1"/>
</dbReference>
<reference evidence="1 2" key="1">
    <citation type="submission" date="2018-11" db="EMBL/GenBank/DDBJ databases">
        <title>Trebonia kvetii gen.nov., sp.nov., a novel acidophilic actinobacterium, and proposal of the new actinobacterial family Treboniaceae fam. nov.</title>
        <authorList>
            <person name="Rapoport D."/>
            <person name="Sagova-Mareckova M."/>
            <person name="Sedlacek I."/>
            <person name="Provaznik J."/>
            <person name="Kralova S."/>
            <person name="Pavlinic D."/>
            <person name="Benes V."/>
            <person name="Kopecky J."/>
        </authorList>
    </citation>
    <scope>NUCLEOTIDE SEQUENCE [LARGE SCALE GENOMIC DNA]</scope>
    <source>
        <strain evidence="1 2">15Tr583</strain>
    </source>
</reference>
<organism evidence="1 2">
    <name type="scientific">Trebonia kvetii</name>
    <dbReference type="NCBI Taxonomy" id="2480626"/>
    <lineage>
        <taxon>Bacteria</taxon>
        <taxon>Bacillati</taxon>
        <taxon>Actinomycetota</taxon>
        <taxon>Actinomycetes</taxon>
        <taxon>Streptosporangiales</taxon>
        <taxon>Treboniaceae</taxon>
        <taxon>Trebonia</taxon>
    </lineage>
</organism>
<dbReference type="Proteomes" id="UP000460272">
    <property type="component" value="Unassembled WGS sequence"/>
</dbReference>
<dbReference type="SUPFAM" id="SSF55136">
    <property type="entry name" value="Probable bacterial effector-binding domain"/>
    <property type="match status" value="1"/>
</dbReference>
<evidence type="ECO:0000313" key="2">
    <source>
        <dbReference type="Proteomes" id="UP000460272"/>
    </source>
</evidence>
<keyword evidence="2" id="KW-1185">Reference proteome</keyword>
<gene>
    <name evidence="1" type="ORF">EAS64_26830</name>
</gene>
<proteinExistence type="predicted"/>
<sequence length="166" mass="18354">MDVRTREVPEQIVVTEQRMVDQEALERWLPEAMARVHKAAGEAAGTVEQPYLLRNHVADEPVFIVIYEGNPNEGETAVDCCTPLHAGGTAPDGVATRMIPAHREAYVRVQKQTVQSGKIGDVYVGIENWIEGQGLEVAAAPRETYWTDFFSAAADDEVFDVAFPVR</sequence>
<evidence type="ECO:0000313" key="1">
    <source>
        <dbReference type="EMBL" id="TVZ02417.1"/>
    </source>
</evidence>